<dbReference type="InterPro" id="IPR038740">
    <property type="entry name" value="BioF2-like_GNAT_dom"/>
</dbReference>
<accession>A0ABQ6I335</accession>
<dbReference type="EMBL" id="BSUK01000001">
    <property type="protein sequence ID" value="GMA24877.1"/>
    <property type="molecule type" value="Genomic_DNA"/>
</dbReference>
<dbReference type="InterPro" id="IPR016181">
    <property type="entry name" value="Acyl_CoA_acyltransferase"/>
</dbReference>
<dbReference type="Gene3D" id="3.40.630.30">
    <property type="match status" value="1"/>
</dbReference>
<organism evidence="2 3">
    <name type="scientific">Luteimicrobium album</name>
    <dbReference type="NCBI Taxonomy" id="1054550"/>
    <lineage>
        <taxon>Bacteria</taxon>
        <taxon>Bacillati</taxon>
        <taxon>Actinomycetota</taxon>
        <taxon>Actinomycetes</taxon>
        <taxon>Micrococcales</taxon>
        <taxon>Luteimicrobium</taxon>
    </lineage>
</organism>
<dbReference type="Proteomes" id="UP001157091">
    <property type="component" value="Unassembled WGS sequence"/>
</dbReference>
<dbReference type="RefSeq" id="WP_284293577.1">
    <property type="nucleotide sequence ID" value="NZ_BSUK01000001.1"/>
</dbReference>
<name>A0ABQ6I335_9MICO</name>
<reference evidence="3" key="1">
    <citation type="journal article" date="2019" name="Int. J. Syst. Evol. Microbiol.">
        <title>The Global Catalogue of Microorganisms (GCM) 10K type strain sequencing project: providing services to taxonomists for standard genome sequencing and annotation.</title>
        <authorList>
            <consortium name="The Broad Institute Genomics Platform"/>
            <consortium name="The Broad Institute Genome Sequencing Center for Infectious Disease"/>
            <person name="Wu L."/>
            <person name="Ma J."/>
        </authorList>
    </citation>
    <scope>NUCLEOTIDE SEQUENCE [LARGE SCALE GENOMIC DNA]</scope>
    <source>
        <strain evidence="3">NBRC 106348</strain>
    </source>
</reference>
<evidence type="ECO:0000259" key="1">
    <source>
        <dbReference type="Pfam" id="PF13480"/>
    </source>
</evidence>
<evidence type="ECO:0000313" key="3">
    <source>
        <dbReference type="Proteomes" id="UP001157091"/>
    </source>
</evidence>
<protein>
    <recommendedName>
        <fullName evidence="1">BioF2-like acetyltransferase domain-containing protein</fullName>
    </recommendedName>
</protein>
<feature type="domain" description="BioF2-like acetyltransferase" evidence="1">
    <location>
        <begin position="162"/>
        <end position="294"/>
    </location>
</feature>
<keyword evidence="3" id="KW-1185">Reference proteome</keyword>
<gene>
    <name evidence="2" type="ORF">GCM10025864_26360</name>
</gene>
<sequence>MRATRSLELTSASVKARTRRLRVVVETLPSATFKDALGELCPDLEQTSRDVLGVLAEPTSVPKRNVLVMHGDEPVLATTLRARHGAWEVATATCVPTLPIPHRPGMLRTTLSVLGADVLVPEYFGDTHDFPSDEVEPFDVFVADLTDGSLEGYWRSTGLLADARRTARKTESLHITVDKAEALTWMIDTWETNWKDDPADETGAADDLRTVWPELVRGGAVRVIALADDDGRHVAAASFGVHDGSAIALVTIRDHAWPLKGGSLGTRIAVETITFAREAGLARFDLGGYHDYKRRIAPPDGVRVTLRVGPAVVPHPLGRRVRGLLRPAVRPLRSFARGAASLTEARAS</sequence>
<dbReference type="Pfam" id="PF13480">
    <property type="entry name" value="Acetyltransf_6"/>
    <property type="match status" value="1"/>
</dbReference>
<evidence type="ECO:0000313" key="2">
    <source>
        <dbReference type="EMBL" id="GMA24877.1"/>
    </source>
</evidence>
<dbReference type="SUPFAM" id="SSF55729">
    <property type="entry name" value="Acyl-CoA N-acyltransferases (Nat)"/>
    <property type="match status" value="1"/>
</dbReference>
<proteinExistence type="predicted"/>
<comment type="caution">
    <text evidence="2">The sequence shown here is derived from an EMBL/GenBank/DDBJ whole genome shotgun (WGS) entry which is preliminary data.</text>
</comment>